<evidence type="ECO:0000256" key="4">
    <source>
        <dbReference type="ARBA" id="ARBA00022723"/>
    </source>
</evidence>
<dbReference type="GO" id="GO:0004222">
    <property type="term" value="F:metalloendopeptidase activity"/>
    <property type="evidence" value="ECO:0007669"/>
    <property type="project" value="InterPro"/>
</dbReference>
<evidence type="ECO:0000256" key="6">
    <source>
        <dbReference type="ARBA" id="ARBA00022801"/>
    </source>
</evidence>
<keyword evidence="7" id="KW-0862">Zinc</keyword>
<sequence length="125" mass="14726">DISIDEYLPKIEEQFLDHNIQNVNIIFVDPIFIRELNTQYRNINDVTDVLSFNVDATDLLGEIYICPEYIKSTCQEIAFKEEILRLIIHGILHLIGYDHEVELTEETKNTEKMFVKQEQILENVL</sequence>
<dbReference type="Proteomes" id="UP000034075">
    <property type="component" value="Unassembled WGS sequence"/>
</dbReference>
<evidence type="ECO:0000256" key="3">
    <source>
        <dbReference type="ARBA" id="ARBA00022722"/>
    </source>
</evidence>
<evidence type="ECO:0000256" key="2">
    <source>
        <dbReference type="ARBA" id="ARBA00010875"/>
    </source>
</evidence>
<comment type="similarity">
    <text evidence="2">Belongs to the endoribonuclease YbeY family.</text>
</comment>
<keyword evidence="3" id="KW-0540">Nuclease</keyword>
<dbReference type="HAMAP" id="MF_00009">
    <property type="entry name" value="Endoribonucl_YbeY"/>
    <property type="match status" value="1"/>
</dbReference>
<dbReference type="GO" id="GO:0006364">
    <property type="term" value="P:rRNA processing"/>
    <property type="evidence" value="ECO:0007669"/>
    <property type="project" value="InterPro"/>
</dbReference>
<dbReference type="InterPro" id="IPR023091">
    <property type="entry name" value="MetalPrtase_cat_dom_sf_prd"/>
</dbReference>
<organism evidence="8 9">
    <name type="scientific">candidate division WS6 bacterium GW2011_GWC2_36_7</name>
    <dbReference type="NCBI Taxonomy" id="1619091"/>
    <lineage>
        <taxon>Bacteria</taxon>
        <taxon>Candidatus Dojkabacteria</taxon>
    </lineage>
</organism>
<dbReference type="GO" id="GO:0046872">
    <property type="term" value="F:metal ion binding"/>
    <property type="evidence" value="ECO:0007669"/>
    <property type="project" value="UniProtKB-KW"/>
</dbReference>
<dbReference type="PROSITE" id="PS01306">
    <property type="entry name" value="UPF0054"/>
    <property type="match status" value="1"/>
</dbReference>
<gene>
    <name evidence="8" type="ORF">US24_C0044G0001</name>
</gene>
<evidence type="ECO:0000313" key="8">
    <source>
        <dbReference type="EMBL" id="KKQ11065.1"/>
    </source>
</evidence>
<name>A0A0G0FBZ2_9BACT</name>
<dbReference type="Gene3D" id="3.40.390.30">
    <property type="entry name" value="Metalloproteases ('zincins'), catalytic domain"/>
    <property type="match status" value="1"/>
</dbReference>
<evidence type="ECO:0000313" key="9">
    <source>
        <dbReference type="Proteomes" id="UP000034075"/>
    </source>
</evidence>
<feature type="non-terminal residue" evidence="8">
    <location>
        <position position="1"/>
    </location>
</feature>
<comment type="caution">
    <text evidence="8">The sequence shown here is derived from an EMBL/GenBank/DDBJ whole genome shotgun (WGS) entry which is preliminary data.</text>
</comment>
<dbReference type="SUPFAM" id="SSF55486">
    <property type="entry name" value="Metalloproteases ('zincins'), catalytic domain"/>
    <property type="match status" value="1"/>
</dbReference>
<dbReference type="AlphaFoldDB" id="A0A0G0FBZ2"/>
<dbReference type="PANTHER" id="PTHR46986">
    <property type="entry name" value="ENDORIBONUCLEASE YBEY, CHLOROPLASTIC"/>
    <property type="match status" value="1"/>
</dbReference>
<dbReference type="PANTHER" id="PTHR46986:SF1">
    <property type="entry name" value="ENDORIBONUCLEASE YBEY, CHLOROPLASTIC"/>
    <property type="match status" value="1"/>
</dbReference>
<dbReference type="InterPro" id="IPR020549">
    <property type="entry name" value="YbeY_CS"/>
</dbReference>
<accession>A0A0G0FBZ2</accession>
<evidence type="ECO:0000256" key="1">
    <source>
        <dbReference type="ARBA" id="ARBA00001947"/>
    </source>
</evidence>
<evidence type="ECO:0000256" key="5">
    <source>
        <dbReference type="ARBA" id="ARBA00022759"/>
    </source>
</evidence>
<reference evidence="8 9" key="1">
    <citation type="journal article" date="2015" name="Nature">
        <title>rRNA introns, odd ribosomes, and small enigmatic genomes across a large radiation of phyla.</title>
        <authorList>
            <person name="Brown C.T."/>
            <person name="Hug L.A."/>
            <person name="Thomas B.C."/>
            <person name="Sharon I."/>
            <person name="Castelle C.J."/>
            <person name="Singh A."/>
            <person name="Wilkins M.J."/>
            <person name="Williams K.H."/>
            <person name="Banfield J.F."/>
        </authorList>
    </citation>
    <scope>NUCLEOTIDE SEQUENCE [LARGE SCALE GENOMIC DNA]</scope>
</reference>
<evidence type="ECO:0000256" key="7">
    <source>
        <dbReference type="ARBA" id="ARBA00022833"/>
    </source>
</evidence>
<dbReference type="GO" id="GO:0004519">
    <property type="term" value="F:endonuclease activity"/>
    <property type="evidence" value="ECO:0007669"/>
    <property type="project" value="UniProtKB-KW"/>
</dbReference>
<keyword evidence="4" id="KW-0479">Metal-binding</keyword>
<dbReference type="PATRIC" id="fig|1619091.4.peg.507"/>
<comment type="cofactor">
    <cofactor evidence="1">
        <name>Zn(2+)</name>
        <dbReference type="ChEBI" id="CHEBI:29105"/>
    </cofactor>
</comment>
<proteinExistence type="inferred from homology"/>
<dbReference type="Pfam" id="PF02130">
    <property type="entry name" value="YbeY"/>
    <property type="match status" value="1"/>
</dbReference>
<dbReference type="EMBL" id="LBSF01000044">
    <property type="protein sequence ID" value="KKQ11065.1"/>
    <property type="molecule type" value="Genomic_DNA"/>
</dbReference>
<dbReference type="InterPro" id="IPR002036">
    <property type="entry name" value="YbeY"/>
</dbReference>
<keyword evidence="6" id="KW-0378">Hydrolase</keyword>
<dbReference type="NCBIfam" id="TIGR00043">
    <property type="entry name" value="rRNA maturation RNase YbeY"/>
    <property type="match status" value="1"/>
</dbReference>
<keyword evidence="5" id="KW-0255">Endonuclease</keyword>
<protein>
    <submittedName>
        <fullName evidence="8">Putative rRNA maturation factor</fullName>
    </submittedName>
</protein>